<dbReference type="EMBL" id="HE575322">
    <property type="protein sequence ID" value="CCC92758.1"/>
    <property type="molecule type" value="Genomic_DNA"/>
</dbReference>
<gene>
    <name evidence="1" type="ORF">TCIL3000_9_1550</name>
</gene>
<organism evidence="1">
    <name type="scientific">Trypanosoma congolense (strain IL3000)</name>
    <dbReference type="NCBI Taxonomy" id="1068625"/>
    <lineage>
        <taxon>Eukaryota</taxon>
        <taxon>Discoba</taxon>
        <taxon>Euglenozoa</taxon>
        <taxon>Kinetoplastea</taxon>
        <taxon>Metakinetoplastina</taxon>
        <taxon>Trypanosomatida</taxon>
        <taxon>Trypanosomatidae</taxon>
        <taxon>Trypanosoma</taxon>
        <taxon>Nannomonas</taxon>
    </lineage>
</organism>
<dbReference type="VEuPathDB" id="TriTrypDB:TcIL3000_9_1550"/>
<reference evidence="1" key="1">
    <citation type="journal article" date="2012" name="Proc. Natl. Acad. Sci. U.S.A.">
        <title>Antigenic diversity is generated by distinct evolutionary mechanisms in African trypanosome species.</title>
        <authorList>
            <person name="Jackson A.P."/>
            <person name="Berry A."/>
            <person name="Aslett M."/>
            <person name="Allison H.C."/>
            <person name="Burton P."/>
            <person name="Vavrova-Anderson J."/>
            <person name="Brown R."/>
            <person name="Browne H."/>
            <person name="Corton N."/>
            <person name="Hauser H."/>
            <person name="Gamble J."/>
            <person name="Gilderthorp R."/>
            <person name="Marcello L."/>
            <person name="McQuillan J."/>
            <person name="Otto T.D."/>
            <person name="Quail M.A."/>
            <person name="Sanders M.J."/>
            <person name="van Tonder A."/>
            <person name="Ginger M.L."/>
            <person name="Field M.C."/>
            <person name="Barry J.D."/>
            <person name="Hertz-Fowler C."/>
            <person name="Berriman M."/>
        </authorList>
    </citation>
    <scope>NUCLEOTIDE SEQUENCE</scope>
    <source>
        <strain evidence="1">IL3000</strain>
    </source>
</reference>
<name>G0UTP4_TRYCI</name>
<accession>G0UTP4</accession>
<evidence type="ECO:0000313" key="1">
    <source>
        <dbReference type="EMBL" id="CCC92758.1"/>
    </source>
</evidence>
<sequence length="495" mass="55878">MMSKASYMMQDHLRRNFALITDVYNPNVFLVRGTLPFPQGLAVLTALFRGKIAADVYSHPYFIEKQSDPSQPSPQMHLTEECQSVMKIIKGMHFMNDNTSKLDNTVVFVTDYDVEVTGTMLTFTTEEEDAALRSKQQRLPDESNEEWQKRVLHQRWQKSASVRRRGTTSSGASDMEAAIRPFTCQSHCGGEGPNTQETNRRFVKQEGGYTVLYNPIDVDSKTFIATINKLNAEERVVKTIVVPTRQAWGSVRAWAEAFPDAEILCSGEKNAPWDIQAAPQKAARPNGGCMDMGNGLTGLSFPEVDDTEPVVEGAVGDISEAAVAAEGINNICRMYSRHHVTPNWRVADDEVRHSPRVQPLGMVAQKQLTPNIELLRVAGDDMTNEYVLYERNSASLSCTDLYHGEYGDLDPVNSWLCRVWFKFMKKGNYKRVDRVPEFKWLQVKNHGELKAVHETVDMLTRTFPLRFLLYAHGTPPLCENPADALRLQWGMPPLQ</sequence>
<protein>
    <submittedName>
        <fullName evidence="1">Uncharacterized protein</fullName>
    </submittedName>
</protein>
<dbReference type="AlphaFoldDB" id="G0UTP4"/>
<proteinExistence type="predicted"/>